<dbReference type="Proteomes" id="UP001371456">
    <property type="component" value="Unassembled WGS sequence"/>
</dbReference>
<evidence type="ECO:0000313" key="1">
    <source>
        <dbReference type="EMBL" id="KAK6803005.1"/>
    </source>
</evidence>
<name>A0AAN8UBB6_SOLBU</name>
<gene>
    <name evidence="1" type="ORF">RDI58_000789</name>
</gene>
<reference evidence="1 2" key="1">
    <citation type="submission" date="2024-02" db="EMBL/GenBank/DDBJ databases">
        <title>de novo genome assembly of Solanum bulbocastanum strain 11H21.</title>
        <authorList>
            <person name="Hosaka A.J."/>
        </authorList>
    </citation>
    <scope>NUCLEOTIDE SEQUENCE [LARGE SCALE GENOMIC DNA]</scope>
    <source>
        <tissue evidence="1">Young leaves</tissue>
    </source>
</reference>
<protein>
    <submittedName>
        <fullName evidence="1">Uncharacterized protein</fullName>
    </submittedName>
</protein>
<dbReference type="AlphaFoldDB" id="A0AAN8UBB6"/>
<accession>A0AAN8UBB6</accession>
<keyword evidence="2" id="KW-1185">Reference proteome</keyword>
<comment type="caution">
    <text evidence="1">The sequence shown here is derived from an EMBL/GenBank/DDBJ whole genome shotgun (WGS) entry which is preliminary data.</text>
</comment>
<proteinExistence type="predicted"/>
<evidence type="ECO:0000313" key="2">
    <source>
        <dbReference type="Proteomes" id="UP001371456"/>
    </source>
</evidence>
<organism evidence="1 2">
    <name type="scientific">Solanum bulbocastanum</name>
    <name type="common">Wild potato</name>
    <dbReference type="NCBI Taxonomy" id="147425"/>
    <lineage>
        <taxon>Eukaryota</taxon>
        <taxon>Viridiplantae</taxon>
        <taxon>Streptophyta</taxon>
        <taxon>Embryophyta</taxon>
        <taxon>Tracheophyta</taxon>
        <taxon>Spermatophyta</taxon>
        <taxon>Magnoliopsida</taxon>
        <taxon>eudicotyledons</taxon>
        <taxon>Gunneridae</taxon>
        <taxon>Pentapetalae</taxon>
        <taxon>asterids</taxon>
        <taxon>lamiids</taxon>
        <taxon>Solanales</taxon>
        <taxon>Solanaceae</taxon>
        <taxon>Solanoideae</taxon>
        <taxon>Solaneae</taxon>
        <taxon>Solanum</taxon>
    </lineage>
</organism>
<dbReference type="EMBL" id="JBANQN010000001">
    <property type="protein sequence ID" value="KAK6803005.1"/>
    <property type="molecule type" value="Genomic_DNA"/>
</dbReference>
<sequence>MEFKYQQNNTKIDESRTKTKQYSAKINIGERRLGILQNRGKKGDRRWLVAANIRAGYGF</sequence>